<protein>
    <recommendedName>
        <fullName evidence="2 7">Superoxide dismutase</fullName>
        <ecNumber evidence="2 7">1.15.1.1</ecNumber>
    </recommendedName>
</protein>
<dbReference type="GO" id="GO:0046872">
    <property type="term" value="F:metal ion binding"/>
    <property type="evidence" value="ECO:0007669"/>
    <property type="project" value="UniProtKB-KW"/>
</dbReference>
<dbReference type="SUPFAM" id="SSF46609">
    <property type="entry name" value="Fe,Mn superoxide dismutase (SOD), N-terminal domain"/>
    <property type="match status" value="1"/>
</dbReference>
<dbReference type="AlphaFoldDB" id="A0AAW1R3G0"/>
<dbReference type="EC" id="1.15.1.1" evidence="2 7"/>
<dbReference type="EMBL" id="JALJOS010000016">
    <property type="protein sequence ID" value="KAK9828178.1"/>
    <property type="molecule type" value="Genomic_DNA"/>
</dbReference>
<dbReference type="InterPro" id="IPR019832">
    <property type="entry name" value="Mn/Fe_SOD_C"/>
</dbReference>
<dbReference type="PRINTS" id="PR01703">
    <property type="entry name" value="MNSODISMTASE"/>
</dbReference>
<evidence type="ECO:0000256" key="6">
    <source>
        <dbReference type="PIRSR" id="PIRSR000349-1"/>
    </source>
</evidence>
<evidence type="ECO:0000256" key="7">
    <source>
        <dbReference type="RuleBase" id="RU000414"/>
    </source>
</evidence>
<feature type="binding site" evidence="6">
    <location>
        <position position="171"/>
    </location>
    <ligand>
        <name>Mn(2+)</name>
        <dbReference type="ChEBI" id="CHEBI:29035"/>
    </ligand>
</feature>
<dbReference type="PANTHER" id="PTHR43595:SF2">
    <property type="entry name" value="SMALL RIBOSOMAL SUBUNIT PROTEIN MS42"/>
    <property type="match status" value="1"/>
</dbReference>
<comment type="similarity">
    <text evidence="1 7">Belongs to the iron/manganese superoxide dismutase family.</text>
</comment>
<feature type="domain" description="Manganese/iron superoxide dismutase N-terminal" evidence="8">
    <location>
        <begin position="3"/>
        <end position="91"/>
    </location>
</feature>
<evidence type="ECO:0000256" key="1">
    <source>
        <dbReference type="ARBA" id="ARBA00008714"/>
    </source>
</evidence>
<dbReference type="InterPro" id="IPR001189">
    <property type="entry name" value="Mn/Fe_SOD"/>
</dbReference>
<dbReference type="PROSITE" id="PS00088">
    <property type="entry name" value="SOD_MN"/>
    <property type="match status" value="1"/>
</dbReference>
<sequence length="214" mass="23200">MAYSLPKLPYDYSALEPHIDATTMQIHHSKHHQTYVTNVNNAVQKFPELNGLGMEDLNSAVGTSKIPAEIATAVRNSGGGHYNHSFFWKVMGAPGGNNGPSAELKSAIDSSFGSLDELKAKFNAAAAARFGSGWAWLTSQDGKLAISSTPNQDNPQQALAETKGVPLLGLDVWEHAYYLKARLLLSHEPPQVSQSCETSQPFCRDVSQLMIMSL</sequence>
<evidence type="ECO:0000259" key="9">
    <source>
        <dbReference type="Pfam" id="PF02777"/>
    </source>
</evidence>
<dbReference type="Gene3D" id="3.55.40.20">
    <property type="entry name" value="Iron/manganese superoxide dismutase, C-terminal domain"/>
    <property type="match status" value="1"/>
</dbReference>
<dbReference type="PANTHER" id="PTHR43595">
    <property type="entry name" value="37S RIBOSOMAL PROTEIN S26, MITOCHONDRIAL"/>
    <property type="match status" value="1"/>
</dbReference>
<comment type="catalytic activity">
    <reaction evidence="5 7">
        <text>2 superoxide + 2 H(+) = H2O2 + O2</text>
        <dbReference type="Rhea" id="RHEA:20696"/>
        <dbReference type="ChEBI" id="CHEBI:15378"/>
        <dbReference type="ChEBI" id="CHEBI:15379"/>
        <dbReference type="ChEBI" id="CHEBI:16240"/>
        <dbReference type="ChEBI" id="CHEBI:18421"/>
        <dbReference type="EC" id="1.15.1.1"/>
    </reaction>
</comment>
<evidence type="ECO:0000313" key="11">
    <source>
        <dbReference type="Proteomes" id="UP001438707"/>
    </source>
</evidence>
<evidence type="ECO:0000313" key="10">
    <source>
        <dbReference type="EMBL" id="KAK9828178.1"/>
    </source>
</evidence>
<dbReference type="InterPro" id="IPR036314">
    <property type="entry name" value="SOD_C_sf"/>
</dbReference>
<evidence type="ECO:0000256" key="4">
    <source>
        <dbReference type="ARBA" id="ARBA00023002"/>
    </source>
</evidence>
<dbReference type="SUPFAM" id="SSF54719">
    <property type="entry name" value="Fe,Mn superoxide dismutase (SOD), C-terminal domain"/>
    <property type="match status" value="1"/>
</dbReference>
<comment type="caution">
    <text evidence="10">The sequence shown here is derived from an EMBL/GenBank/DDBJ whole genome shotgun (WGS) entry which is preliminary data.</text>
</comment>
<keyword evidence="4 7" id="KW-0560">Oxidoreductase</keyword>
<keyword evidence="3 6" id="KW-0479">Metal-binding</keyword>
<dbReference type="Proteomes" id="UP001438707">
    <property type="component" value="Unassembled WGS sequence"/>
</dbReference>
<dbReference type="Pfam" id="PF02777">
    <property type="entry name" value="Sod_Fe_C"/>
    <property type="match status" value="1"/>
</dbReference>
<comment type="function">
    <text evidence="7">Destroys radicals which are normally produced within the cells and which are toxic to biological systems.</text>
</comment>
<proteinExistence type="inferred from homology"/>
<keyword evidence="11" id="KW-1185">Reference proteome</keyword>
<dbReference type="InterPro" id="IPR019831">
    <property type="entry name" value="Mn/Fe_SOD_N"/>
</dbReference>
<dbReference type="FunFam" id="1.10.287.990:FF:000001">
    <property type="entry name" value="Superoxide dismutase"/>
    <property type="match status" value="1"/>
</dbReference>
<dbReference type="GO" id="GO:0005737">
    <property type="term" value="C:cytoplasm"/>
    <property type="evidence" value="ECO:0007669"/>
    <property type="project" value="TreeGrafter"/>
</dbReference>
<accession>A0AAW1R3G0</accession>
<evidence type="ECO:0000259" key="8">
    <source>
        <dbReference type="Pfam" id="PF00081"/>
    </source>
</evidence>
<feature type="domain" description="Manganese/iron superoxide dismutase C-terminal" evidence="9">
    <location>
        <begin position="100"/>
        <end position="180"/>
    </location>
</feature>
<feature type="binding site" evidence="6">
    <location>
        <position position="27"/>
    </location>
    <ligand>
        <name>Mn(2+)</name>
        <dbReference type="ChEBI" id="CHEBI:29035"/>
    </ligand>
</feature>
<gene>
    <name evidence="10" type="ORF">WJX74_002161</name>
</gene>
<name>A0AAW1R3G0_9CHLO</name>
<dbReference type="Pfam" id="PF00081">
    <property type="entry name" value="Sod_Fe_N"/>
    <property type="match status" value="1"/>
</dbReference>
<dbReference type="InterPro" id="IPR036324">
    <property type="entry name" value="Mn/Fe_SOD_N_sf"/>
</dbReference>
<evidence type="ECO:0000256" key="3">
    <source>
        <dbReference type="ARBA" id="ARBA00022723"/>
    </source>
</evidence>
<evidence type="ECO:0000256" key="5">
    <source>
        <dbReference type="ARBA" id="ARBA00049204"/>
    </source>
</evidence>
<dbReference type="PIRSF" id="PIRSF000349">
    <property type="entry name" value="SODismutase"/>
    <property type="match status" value="1"/>
</dbReference>
<organism evidence="10 11">
    <name type="scientific">Apatococcus lobatus</name>
    <dbReference type="NCBI Taxonomy" id="904363"/>
    <lineage>
        <taxon>Eukaryota</taxon>
        <taxon>Viridiplantae</taxon>
        <taxon>Chlorophyta</taxon>
        <taxon>core chlorophytes</taxon>
        <taxon>Trebouxiophyceae</taxon>
        <taxon>Chlorellales</taxon>
        <taxon>Chlorellaceae</taxon>
        <taxon>Apatococcus</taxon>
    </lineage>
</organism>
<dbReference type="Gene3D" id="1.10.287.990">
    <property type="entry name" value="Fe,Mn superoxide dismutase (SOD) domain"/>
    <property type="match status" value="1"/>
</dbReference>
<feature type="binding site" evidence="6">
    <location>
        <position position="175"/>
    </location>
    <ligand>
        <name>Mn(2+)</name>
        <dbReference type="ChEBI" id="CHEBI:29035"/>
    </ligand>
</feature>
<feature type="binding site" evidence="6">
    <location>
        <position position="84"/>
    </location>
    <ligand>
        <name>Mn(2+)</name>
        <dbReference type="ChEBI" id="CHEBI:29035"/>
    </ligand>
</feature>
<evidence type="ECO:0000256" key="2">
    <source>
        <dbReference type="ARBA" id="ARBA00012682"/>
    </source>
</evidence>
<dbReference type="InterPro" id="IPR019833">
    <property type="entry name" value="Mn/Fe_SOD_BS"/>
</dbReference>
<dbReference type="GO" id="GO:0004784">
    <property type="term" value="F:superoxide dismutase activity"/>
    <property type="evidence" value="ECO:0007669"/>
    <property type="project" value="UniProtKB-EC"/>
</dbReference>
<reference evidence="10 11" key="1">
    <citation type="journal article" date="2024" name="Nat. Commun.">
        <title>Phylogenomics reveals the evolutionary origins of lichenization in chlorophyte algae.</title>
        <authorList>
            <person name="Puginier C."/>
            <person name="Libourel C."/>
            <person name="Otte J."/>
            <person name="Skaloud P."/>
            <person name="Haon M."/>
            <person name="Grisel S."/>
            <person name="Petersen M."/>
            <person name="Berrin J.G."/>
            <person name="Delaux P.M."/>
            <person name="Dal Grande F."/>
            <person name="Keller J."/>
        </authorList>
    </citation>
    <scope>NUCLEOTIDE SEQUENCE [LARGE SCALE GENOMIC DNA]</scope>
    <source>
        <strain evidence="10 11">SAG 2145</strain>
    </source>
</reference>